<proteinExistence type="predicted"/>
<keyword evidence="3" id="KW-1185">Reference proteome</keyword>
<gene>
    <name evidence="2" type="ORF">RFI_06756</name>
</gene>
<evidence type="ECO:0000313" key="2">
    <source>
        <dbReference type="EMBL" id="ETO30364.1"/>
    </source>
</evidence>
<evidence type="ECO:0000256" key="1">
    <source>
        <dbReference type="SAM" id="Coils"/>
    </source>
</evidence>
<protein>
    <submittedName>
        <fullName evidence="2">Uncharacterized protein</fullName>
    </submittedName>
</protein>
<accession>X6NX27</accession>
<comment type="caution">
    <text evidence="2">The sequence shown here is derived from an EMBL/GenBank/DDBJ whole genome shotgun (WGS) entry which is preliminary data.</text>
</comment>
<evidence type="ECO:0000313" key="3">
    <source>
        <dbReference type="Proteomes" id="UP000023152"/>
    </source>
</evidence>
<feature type="coiled-coil region" evidence="1">
    <location>
        <begin position="39"/>
        <end position="82"/>
    </location>
</feature>
<sequence>MRHTIYVYGGAKVWANHQTKTTTKRKKIQITIIRINTKKPEKEHSKAEEEQELESTEAKLLKKKLEEKKKTDVTEYKEYNKKTKIETRKKVRKREIIKLQSATISSIAELKNEQLTLSENKNATPTDEIAAVDKAKLMRTYAKKLMQLDIIEQRYSIVWKFVLNFWIIAKLKLKNDFPNRNRSSLCQYVCIWFTSIASIIGRLSKQFQHCSKIDITFLTVDCKKNCNT</sequence>
<name>X6NX27_RETFI</name>
<dbReference type="AlphaFoldDB" id="X6NX27"/>
<organism evidence="2 3">
    <name type="scientific">Reticulomyxa filosa</name>
    <dbReference type="NCBI Taxonomy" id="46433"/>
    <lineage>
        <taxon>Eukaryota</taxon>
        <taxon>Sar</taxon>
        <taxon>Rhizaria</taxon>
        <taxon>Retaria</taxon>
        <taxon>Foraminifera</taxon>
        <taxon>Monothalamids</taxon>
        <taxon>Reticulomyxidae</taxon>
        <taxon>Reticulomyxa</taxon>
    </lineage>
</organism>
<dbReference type="EMBL" id="ASPP01005519">
    <property type="protein sequence ID" value="ETO30364.1"/>
    <property type="molecule type" value="Genomic_DNA"/>
</dbReference>
<reference evidence="2 3" key="1">
    <citation type="journal article" date="2013" name="Curr. Biol.">
        <title>The Genome of the Foraminiferan Reticulomyxa filosa.</title>
        <authorList>
            <person name="Glockner G."/>
            <person name="Hulsmann N."/>
            <person name="Schleicher M."/>
            <person name="Noegel A.A."/>
            <person name="Eichinger L."/>
            <person name="Gallinger C."/>
            <person name="Pawlowski J."/>
            <person name="Sierra R."/>
            <person name="Euteneuer U."/>
            <person name="Pillet L."/>
            <person name="Moustafa A."/>
            <person name="Platzer M."/>
            <person name="Groth M."/>
            <person name="Szafranski K."/>
            <person name="Schliwa M."/>
        </authorList>
    </citation>
    <scope>NUCLEOTIDE SEQUENCE [LARGE SCALE GENOMIC DNA]</scope>
</reference>
<dbReference type="Proteomes" id="UP000023152">
    <property type="component" value="Unassembled WGS sequence"/>
</dbReference>
<keyword evidence="1" id="KW-0175">Coiled coil</keyword>